<evidence type="ECO:0000256" key="1">
    <source>
        <dbReference type="ARBA" id="ARBA00023002"/>
    </source>
</evidence>
<proteinExistence type="predicted"/>
<organism evidence="4">
    <name type="scientific">Hymenolepis diminuta</name>
    <name type="common">Rat tapeworm</name>
    <dbReference type="NCBI Taxonomy" id="6216"/>
    <lineage>
        <taxon>Eukaryota</taxon>
        <taxon>Metazoa</taxon>
        <taxon>Spiralia</taxon>
        <taxon>Lophotrochozoa</taxon>
        <taxon>Platyhelminthes</taxon>
        <taxon>Cestoda</taxon>
        <taxon>Eucestoda</taxon>
        <taxon>Cyclophyllidea</taxon>
        <taxon>Hymenolepididae</taxon>
        <taxon>Hymenolepis</taxon>
    </lineage>
</organism>
<gene>
    <name evidence="2" type="ORF">HDID_LOCUS11225</name>
</gene>
<dbReference type="OrthoDB" id="191139at2759"/>
<dbReference type="Pfam" id="PF00106">
    <property type="entry name" value="adh_short"/>
    <property type="match status" value="2"/>
</dbReference>
<evidence type="ECO:0000313" key="2">
    <source>
        <dbReference type="EMBL" id="VDL65158.1"/>
    </source>
</evidence>
<dbReference type="SUPFAM" id="SSF51735">
    <property type="entry name" value="NAD(P)-binding Rossmann-fold domains"/>
    <property type="match status" value="1"/>
</dbReference>
<dbReference type="AlphaFoldDB" id="A0A0R3SZN2"/>
<dbReference type="InterPro" id="IPR036291">
    <property type="entry name" value="NAD(P)-bd_dom_sf"/>
</dbReference>
<dbReference type="PANTHER" id="PTHR43157">
    <property type="entry name" value="PHOSPHATIDYLINOSITOL-GLYCAN BIOSYNTHESIS CLASS F PROTEIN-RELATED"/>
    <property type="match status" value="1"/>
</dbReference>
<dbReference type="WBParaSite" id="HDID_0001122801-mRNA-1">
    <property type="protein sequence ID" value="HDID_0001122801-mRNA-1"/>
    <property type="gene ID" value="HDID_0001122801"/>
</dbReference>
<dbReference type="CDD" id="cd05327">
    <property type="entry name" value="retinol-DH_like_SDR_c_like"/>
    <property type="match status" value="1"/>
</dbReference>
<protein>
    <submittedName>
        <fullName evidence="4">Retinol dehydrogenase 14</fullName>
    </submittedName>
</protein>
<evidence type="ECO:0000313" key="4">
    <source>
        <dbReference type="WBParaSite" id="HDID_0001122801-mRNA-1"/>
    </source>
</evidence>
<evidence type="ECO:0000313" key="3">
    <source>
        <dbReference type="Proteomes" id="UP000274504"/>
    </source>
</evidence>
<dbReference type="PANTHER" id="PTHR43157:SF31">
    <property type="entry name" value="PHOSPHATIDYLINOSITOL-GLYCAN BIOSYNTHESIS CLASS F PROTEIN"/>
    <property type="match status" value="1"/>
</dbReference>
<dbReference type="Proteomes" id="UP000274504">
    <property type="component" value="Unassembled WGS sequence"/>
</dbReference>
<reference evidence="4" key="1">
    <citation type="submission" date="2017-02" db="UniProtKB">
        <authorList>
            <consortium name="WormBaseParasite"/>
        </authorList>
    </citation>
    <scope>IDENTIFICATION</scope>
</reference>
<dbReference type="EMBL" id="UYSG01013034">
    <property type="protein sequence ID" value="VDL65158.1"/>
    <property type="molecule type" value="Genomic_DNA"/>
</dbReference>
<dbReference type="InterPro" id="IPR002347">
    <property type="entry name" value="SDR_fam"/>
</dbReference>
<dbReference type="PRINTS" id="PR00081">
    <property type="entry name" value="GDHRDH"/>
</dbReference>
<dbReference type="STRING" id="6216.A0A0R3SZN2"/>
<sequence>MPIANKLNFAGGKCNEPGRLDRKLVIVTGANTGIGKETAAELARRGANVIMACRNTERAEEARREILSIYGEGQPTSLKTNIVNEKIKEFITPVKPDQLIIEELNLGSFKSVRVFVERIHQKEMKIDILINNAGIYCCPYGKTEDGFESQIGINHLGHFLLTELLIPEMNSASRIIILSSRAHLYSKMSLIPLNVEEKDYSRFQCYYRSKLANAMYAQYLSKKLANKGILTASVHPGVVRTEISRNDRFSSVVFFGLGRPFTKNPWQGAQTTLYCALTPELISGAYYADCAVAKPNPLVLDEEAQKELISASLEAVGL</sequence>
<dbReference type="Gene3D" id="3.40.50.720">
    <property type="entry name" value="NAD(P)-binding Rossmann-like Domain"/>
    <property type="match status" value="1"/>
</dbReference>
<dbReference type="GO" id="GO:0016491">
    <property type="term" value="F:oxidoreductase activity"/>
    <property type="evidence" value="ECO:0007669"/>
    <property type="project" value="UniProtKB-KW"/>
</dbReference>
<reference evidence="2 3" key="2">
    <citation type="submission" date="2018-11" db="EMBL/GenBank/DDBJ databases">
        <authorList>
            <consortium name="Pathogen Informatics"/>
        </authorList>
    </citation>
    <scope>NUCLEOTIDE SEQUENCE [LARGE SCALE GENOMIC DNA]</scope>
</reference>
<name>A0A0R3SZN2_HYMDI</name>
<accession>A0A0R3SZN2</accession>
<keyword evidence="1" id="KW-0560">Oxidoreductase</keyword>